<feature type="transmembrane region" description="Helical" evidence="1">
    <location>
        <begin position="59"/>
        <end position="76"/>
    </location>
</feature>
<evidence type="ECO:0000313" key="4">
    <source>
        <dbReference type="Proteomes" id="UP001161580"/>
    </source>
</evidence>
<keyword evidence="2" id="KW-0732">Signal</keyword>
<evidence type="ECO:0000256" key="2">
    <source>
        <dbReference type="SAM" id="SignalP"/>
    </source>
</evidence>
<protein>
    <recommendedName>
        <fullName evidence="5">Secreted protein with PEP-CTERM sorting signal</fullName>
    </recommendedName>
</protein>
<organism evidence="3 4">
    <name type="scientific">Ferirhizobium litorale</name>
    <dbReference type="NCBI Taxonomy" id="2927786"/>
    <lineage>
        <taxon>Bacteria</taxon>
        <taxon>Pseudomonadati</taxon>
        <taxon>Pseudomonadota</taxon>
        <taxon>Alphaproteobacteria</taxon>
        <taxon>Hyphomicrobiales</taxon>
        <taxon>Rhizobiaceae</taxon>
        <taxon>Ferirhizobium</taxon>
    </lineage>
</organism>
<keyword evidence="1" id="KW-0812">Transmembrane</keyword>
<evidence type="ECO:0000313" key="3">
    <source>
        <dbReference type="EMBL" id="MDI7921055.1"/>
    </source>
</evidence>
<keyword evidence="1" id="KW-0472">Membrane</keyword>
<dbReference type="Proteomes" id="UP001161580">
    <property type="component" value="Unassembled WGS sequence"/>
</dbReference>
<reference evidence="3" key="1">
    <citation type="submission" date="2022-03" db="EMBL/GenBank/DDBJ databases">
        <title>Fererhizobium litorale gen. nov., sp. nov., isolated from sandy sediments of the Sea of Japan seashore.</title>
        <authorList>
            <person name="Romanenko L."/>
            <person name="Kurilenko V."/>
            <person name="Otstavnykh N."/>
            <person name="Svetashev V."/>
            <person name="Tekutyeva L."/>
            <person name="Isaeva M."/>
            <person name="Mikhailov V."/>
        </authorList>
    </citation>
    <scope>NUCLEOTIDE SEQUENCE</scope>
    <source>
        <strain evidence="3">KMM 9576</strain>
    </source>
</reference>
<feature type="chain" id="PRO_5041957661" description="Secreted protein with PEP-CTERM sorting signal" evidence="2">
    <location>
        <begin position="36"/>
        <end position="94"/>
    </location>
</feature>
<gene>
    <name evidence="3" type="ORF">MRS75_03030</name>
</gene>
<dbReference type="AlphaFoldDB" id="A0AAE3Q9X8"/>
<keyword evidence="1" id="KW-1133">Transmembrane helix</keyword>
<evidence type="ECO:0008006" key="5">
    <source>
        <dbReference type="Google" id="ProtNLM"/>
    </source>
</evidence>
<accession>A0AAE3Q9X8</accession>
<comment type="caution">
    <text evidence="3">The sequence shown here is derived from an EMBL/GenBank/DDBJ whole genome shotgun (WGS) entry which is preliminary data.</text>
</comment>
<dbReference type="EMBL" id="JALDYZ010000001">
    <property type="protein sequence ID" value="MDI7921055.1"/>
    <property type="molecule type" value="Genomic_DNA"/>
</dbReference>
<evidence type="ECO:0000256" key="1">
    <source>
        <dbReference type="SAM" id="Phobius"/>
    </source>
</evidence>
<proteinExistence type="predicted"/>
<sequence>MFAGDRTTFRFPSSTTRAALAGTCGLMVVAGSADAATLAADVASASGLSQAAGYDPATMALLVLAFVTMAVAGRAVRRRTVKDIISAERRRRTN</sequence>
<feature type="signal peptide" evidence="2">
    <location>
        <begin position="1"/>
        <end position="35"/>
    </location>
</feature>
<keyword evidence="4" id="KW-1185">Reference proteome</keyword>
<dbReference type="RefSeq" id="WP_311785207.1">
    <property type="nucleotide sequence ID" value="NZ_JALDYY010000001.1"/>
</dbReference>
<name>A0AAE3Q9X8_9HYPH</name>